<evidence type="ECO:0000259" key="2">
    <source>
        <dbReference type="Pfam" id="PF13966"/>
    </source>
</evidence>
<gene>
    <name evidence="3" type="ORF">FSB_LOCUS20191</name>
</gene>
<evidence type="ECO:0000313" key="3">
    <source>
        <dbReference type="EMBL" id="SPC92309.1"/>
    </source>
</evidence>
<dbReference type="EMBL" id="OIVN01001298">
    <property type="protein sequence ID" value="SPC92309.1"/>
    <property type="molecule type" value="Genomic_DNA"/>
</dbReference>
<evidence type="ECO:0000259" key="1">
    <source>
        <dbReference type="Pfam" id="PF13456"/>
    </source>
</evidence>
<dbReference type="PANTHER" id="PTHR47074">
    <property type="entry name" value="BNAC02G40300D PROTEIN"/>
    <property type="match status" value="1"/>
</dbReference>
<proteinExistence type="predicted"/>
<dbReference type="AlphaFoldDB" id="A0A2N9FZ68"/>
<dbReference type="Pfam" id="PF13456">
    <property type="entry name" value="RVT_3"/>
    <property type="match status" value="1"/>
</dbReference>
<dbReference type="Pfam" id="PF13966">
    <property type="entry name" value="zf-RVT"/>
    <property type="match status" value="1"/>
</dbReference>
<dbReference type="GO" id="GO:0004523">
    <property type="term" value="F:RNA-DNA hybrid ribonuclease activity"/>
    <property type="evidence" value="ECO:0007669"/>
    <property type="project" value="InterPro"/>
</dbReference>
<dbReference type="InterPro" id="IPR026960">
    <property type="entry name" value="RVT-Znf"/>
</dbReference>
<dbReference type="PANTHER" id="PTHR47074:SF48">
    <property type="entry name" value="POLYNUCLEOTIDYL TRANSFERASE, RIBONUCLEASE H-LIKE SUPERFAMILY PROTEIN"/>
    <property type="match status" value="1"/>
</dbReference>
<evidence type="ECO:0008006" key="4">
    <source>
        <dbReference type="Google" id="ProtNLM"/>
    </source>
</evidence>
<dbReference type="InterPro" id="IPR002156">
    <property type="entry name" value="RNaseH_domain"/>
</dbReference>
<reference evidence="3" key="1">
    <citation type="submission" date="2018-02" db="EMBL/GenBank/DDBJ databases">
        <authorList>
            <person name="Cohen D.B."/>
            <person name="Kent A.D."/>
        </authorList>
    </citation>
    <scope>NUCLEOTIDE SEQUENCE</scope>
</reference>
<dbReference type="GO" id="GO:0003676">
    <property type="term" value="F:nucleic acid binding"/>
    <property type="evidence" value="ECO:0007669"/>
    <property type="project" value="InterPro"/>
</dbReference>
<feature type="domain" description="Reverse transcriptase zinc-binding" evidence="2">
    <location>
        <begin position="161"/>
        <end position="257"/>
    </location>
</feature>
<dbReference type="InterPro" id="IPR052929">
    <property type="entry name" value="RNase_H-like_EbsB-rel"/>
</dbReference>
<feature type="domain" description="RNase H type-1" evidence="1">
    <location>
        <begin position="382"/>
        <end position="473"/>
    </location>
</feature>
<sequence>MGFRDLKAFNLAMLAKQGWRLIQNPHSLISQVFKAKYFPHGEFLEANIGYRPSYAWRSIALARETLKLGLCWHIGDGQSVRIHSDPWVPSSGTFQVFSARDCLDPNERVSILISEESHEWNREVIHSLFSDWDARLICSIPLPPRRKPDRLFWNATTTGLFSVRSAYFLQFQRGIAEVEGECSSVGREKKFWKFLWALSLPPKVKVFLWRACIGILPTHDLLWRRHMRRDDCCSCCFSAVDSVCHALWTCPAANDVWLESNLRLHKWDRCVDNFCDLLMLARGRLGDEEIELFSCLAYFIWDQRNKLVHEGSAPNPVGVVRRARSLLQSFKLSLPQVGHIDRVEAQQSAQGDADLRWEAPKAGEYKVNWEVCKDSGSNVWYVGVLIRNHVGGVMACLCSPVMALPRGLNPRVGACIHALKFALELGFLDICLEGPHVNSLEVGSSFQTESIADMWNEEVWVFIQRFHHFTMSSSTDKVNRETLGLAQLGPSFVGSRVWIEEVPSQILRLM</sequence>
<organism evidence="3">
    <name type="scientific">Fagus sylvatica</name>
    <name type="common">Beechnut</name>
    <dbReference type="NCBI Taxonomy" id="28930"/>
    <lineage>
        <taxon>Eukaryota</taxon>
        <taxon>Viridiplantae</taxon>
        <taxon>Streptophyta</taxon>
        <taxon>Embryophyta</taxon>
        <taxon>Tracheophyta</taxon>
        <taxon>Spermatophyta</taxon>
        <taxon>Magnoliopsida</taxon>
        <taxon>eudicotyledons</taxon>
        <taxon>Gunneridae</taxon>
        <taxon>Pentapetalae</taxon>
        <taxon>rosids</taxon>
        <taxon>fabids</taxon>
        <taxon>Fagales</taxon>
        <taxon>Fagaceae</taxon>
        <taxon>Fagus</taxon>
    </lineage>
</organism>
<protein>
    <recommendedName>
        <fullName evidence="4">Reverse transcriptase zinc-binding domain-containing protein</fullName>
    </recommendedName>
</protein>
<name>A0A2N9FZ68_FAGSY</name>
<accession>A0A2N9FZ68</accession>